<reference evidence="3" key="1">
    <citation type="submission" date="2021-01" db="EMBL/GenBank/DDBJ databases">
        <authorList>
            <person name="Corre E."/>
            <person name="Pelletier E."/>
            <person name="Niang G."/>
            <person name="Scheremetjew M."/>
            <person name="Finn R."/>
            <person name="Kale V."/>
            <person name="Holt S."/>
            <person name="Cochrane G."/>
            <person name="Meng A."/>
            <person name="Brown T."/>
            <person name="Cohen L."/>
        </authorList>
    </citation>
    <scope>NUCLEOTIDE SEQUENCE</scope>
    <source>
        <strain evidence="3">CCMP281</strain>
    </source>
</reference>
<evidence type="ECO:0000256" key="2">
    <source>
        <dbReference type="SAM" id="SignalP"/>
    </source>
</evidence>
<accession>A0A7S3BW46</accession>
<feature type="region of interest" description="Disordered" evidence="1">
    <location>
        <begin position="79"/>
        <end position="105"/>
    </location>
</feature>
<feature type="compositionally biased region" description="Basic and acidic residues" evidence="1">
    <location>
        <begin position="87"/>
        <end position="105"/>
    </location>
</feature>
<evidence type="ECO:0000313" key="3">
    <source>
        <dbReference type="EMBL" id="CAE0147088.1"/>
    </source>
</evidence>
<dbReference type="EMBL" id="HBHX01066280">
    <property type="protein sequence ID" value="CAE0147088.1"/>
    <property type="molecule type" value="Transcribed_RNA"/>
</dbReference>
<organism evidence="3">
    <name type="scientific">Haptolina ericina</name>
    <dbReference type="NCBI Taxonomy" id="156174"/>
    <lineage>
        <taxon>Eukaryota</taxon>
        <taxon>Haptista</taxon>
        <taxon>Haptophyta</taxon>
        <taxon>Prymnesiophyceae</taxon>
        <taxon>Prymnesiales</taxon>
        <taxon>Prymnesiaceae</taxon>
        <taxon>Haptolina</taxon>
    </lineage>
</organism>
<keyword evidence="2" id="KW-0732">Signal</keyword>
<sequence length="105" mass="11372">MRVAPIAGHSALCLGARLSLFGMLPSPHRPPYAALDCSKHDGTQHEASYVGLGTLKRVYAHIADAALVAEKARVDAKPHSHSAHLCKQNDRPHLRHVAAEPHARH</sequence>
<evidence type="ECO:0000256" key="1">
    <source>
        <dbReference type="SAM" id="MobiDB-lite"/>
    </source>
</evidence>
<feature type="signal peptide" evidence="2">
    <location>
        <begin position="1"/>
        <end position="15"/>
    </location>
</feature>
<proteinExistence type="predicted"/>
<gene>
    <name evidence="3" type="ORF">HERI1096_LOCUS36680</name>
</gene>
<feature type="chain" id="PRO_5030689013" evidence="2">
    <location>
        <begin position="16"/>
        <end position="105"/>
    </location>
</feature>
<dbReference type="AlphaFoldDB" id="A0A7S3BW46"/>
<name>A0A7S3BW46_9EUKA</name>
<protein>
    <submittedName>
        <fullName evidence="3">Uncharacterized protein</fullName>
    </submittedName>
</protein>